<accession>X1QMD4</accession>
<gene>
    <name evidence="7" type="ORF">S06H3_45046</name>
</gene>
<evidence type="ECO:0000256" key="5">
    <source>
        <dbReference type="ARBA" id="ARBA00023136"/>
    </source>
</evidence>
<keyword evidence="2" id="KW-1003">Cell membrane</keyword>
<proteinExistence type="predicted"/>
<evidence type="ECO:0000256" key="1">
    <source>
        <dbReference type="ARBA" id="ARBA00004651"/>
    </source>
</evidence>
<dbReference type="InterPro" id="IPR039428">
    <property type="entry name" value="NUOK/Mnh_C1-like"/>
</dbReference>
<feature type="transmembrane region" description="Helical" evidence="6">
    <location>
        <begin position="20"/>
        <end position="40"/>
    </location>
</feature>
<dbReference type="Pfam" id="PF00420">
    <property type="entry name" value="Oxidored_q2"/>
    <property type="match status" value="1"/>
</dbReference>
<reference evidence="7" key="1">
    <citation type="journal article" date="2014" name="Front. Microbiol.">
        <title>High frequency of phylogenetically diverse reductive dehalogenase-homologous genes in deep subseafloor sedimentary metagenomes.</title>
        <authorList>
            <person name="Kawai M."/>
            <person name="Futagami T."/>
            <person name="Toyoda A."/>
            <person name="Takaki Y."/>
            <person name="Nishi S."/>
            <person name="Hori S."/>
            <person name="Arai W."/>
            <person name="Tsubouchi T."/>
            <person name="Morono Y."/>
            <person name="Uchiyama I."/>
            <person name="Ito T."/>
            <person name="Fujiyama A."/>
            <person name="Inagaki F."/>
            <person name="Takami H."/>
        </authorList>
    </citation>
    <scope>NUCLEOTIDE SEQUENCE</scope>
    <source>
        <strain evidence="7">Expedition CK06-06</strain>
    </source>
</reference>
<evidence type="ECO:0000256" key="4">
    <source>
        <dbReference type="ARBA" id="ARBA00022989"/>
    </source>
</evidence>
<evidence type="ECO:0000313" key="7">
    <source>
        <dbReference type="EMBL" id="GAI44424.1"/>
    </source>
</evidence>
<evidence type="ECO:0008006" key="8">
    <source>
        <dbReference type="Google" id="ProtNLM"/>
    </source>
</evidence>
<sequence>GLIFIGLFIILVKRNLIKVIIGLSILDTGVNLFLISVGYISKGTAPIFSKPGLDPARMVDPVPQALVLTAIVIGVAVLALALSLAIRLYHHYGTLNLRKIKEQRW</sequence>
<evidence type="ECO:0000256" key="2">
    <source>
        <dbReference type="ARBA" id="ARBA00022475"/>
    </source>
</evidence>
<dbReference type="PANTHER" id="PTHR34583:SF2">
    <property type="entry name" value="ANTIPORTER SUBUNIT MNHC2-RELATED"/>
    <property type="match status" value="1"/>
</dbReference>
<comment type="subcellular location">
    <subcellularLocation>
        <location evidence="1">Cell membrane</location>
        <topology evidence="1">Multi-pass membrane protein</topology>
    </subcellularLocation>
</comment>
<evidence type="ECO:0000256" key="3">
    <source>
        <dbReference type="ARBA" id="ARBA00022692"/>
    </source>
</evidence>
<protein>
    <recommendedName>
        <fullName evidence="8">Cation:proton antiporter</fullName>
    </recommendedName>
</protein>
<evidence type="ECO:0000256" key="6">
    <source>
        <dbReference type="SAM" id="Phobius"/>
    </source>
</evidence>
<dbReference type="EMBL" id="BARV01028080">
    <property type="protein sequence ID" value="GAI44424.1"/>
    <property type="molecule type" value="Genomic_DNA"/>
</dbReference>
<keyword evidence="5 6" id="KW-0472">Membrane</keyword>
<dbReference type="InterPro" id="IPR050601">
    <property type="entry name" value="CPA3_antiporter_subunitC"/>
</dbReference>
<dbReference type="Gene3D" id="1.10.287.3510">
    <property type="match status" value="1"/>
</dbReference>
<organism evidence="7">
    <name type="scientific">marine sediment metagenome</name>
    <dbReference type="NCBI Taxonomy" id="412755"/>
    <lineage>
        <taxon>unclassified sequences</taxon>
        <taxon>metagenomes</taxon>
        <taxon>ecological metagenomes</taxon>
    </lineage>
</organism>
<keyword evidence="4 6" id="KW-1133">Transmembrane helix</keyword>
<comment type="caution">
    <text evidence="7">The sequence shown here is derived from an EMBL/GenBank/DDBJ whole genome shotgun (WGS) entry which is preliminary data.</text>
</comment>
<dbReference type="PANTHER" id="PTHR34583">
    <property type="entry name" value="ANTIPORTER SUBUNIT MNHC2-RELATED"/>
    <property type="match status" value="1"/>
</dbReference>
<keyword evidence="3 6" id="KW-0812">Transmembrane</keyword>
<feature type="non-terminal residue" evidence="7">
    <location>
        <position position="1"/>
    </location>
</feature>
<name>X1QMD4_9ZZZZ</name>
<dbReference type="AlphaFoldDB" id="X1QMD4"/>
<dbReference type="GO" id="GO:0005886">
    <property type="term" value="C:plasma membrane"/>
    <property type="evidence" value="ECO:0007669"/>
    <property type="project" value="UniProtKB-SubCell"/>
</dbReference>
<feature type="transmembrane region" description="Helical" evidence="6">
    <location>
        <begin position="65"/>
        <end position="89"/>
    </location>
</feature>